<reference evidence="3 4" key="1">
    <citation type="journal article" date="2013" name="BMC Genomics">
        <title>The miniature genome of a carnivorous plant Genlisea aurea contains a low number of genes and short non-coding sequences.</title>
        <authorList>
            <person name="Leushkin E.V."/>
            <person name="Sutormin R.A."/>
            <person name="Nabieva E.R."/>
            <person name="Penin A.A."/>
            <person name="Kondrashov A.S."/>
            <person name="Logacheva M.D."/>
        </authorList>
    </citation>
    <scope>NUCLEOTIDE SEQUENCE [LARGE SCALE GENOMIC DNA]</scope>
</reference>
<dbReference type="PROSITE" id="PS50812">
    <property type="entry name" value="PWWP"/>
    <property type="match status" value="1"/>
</dbReference>
<gene>
    <name evidence="3" type="ORF">M569_04853</name>
</gene>
<feature type="region of interest" description="Disordered" evidence="1">
    <location>
        <begin position="468"/>
        <end position="503"/>
    </location>
</feature>
<evidence type="ECO:0000259" key="2">
    <source>
        <dbReference type="PROSITE" id="PS50812"/>
    </source>
</evidence>
<dbReference type="PANTHER" id="PTHR42851:SF12">
    <property type="entry name" value="PWWP DOMAIN PROTEIN"/>
    <property type="match status" value="1"/>
</dbReference>
<dbReference type="InterPro" id="IPR000313">
    <property type="entry name" value="PWWP_dom"/>
</dbReference>
<dbReference type="Pfam" id="PF00855">
    <property type="entry name" value="PWWP"/>
    <property type="match status" value="1"/>
</dbReference>
<name>S8EBL5_9LAMI</name>
<sequence>MKFSRVVSNSDHNMPAEVKSSVSACSSTDKKPVHISLSDEASDEKLNGDPKDDDDKVASTSEHDGNSSDMEEIDCLSDSPELFHEPGSSAEMEVSASCIEVPLEGGGVSDSRDTVNDESKDDGGNGSTRFDVGDLVWARTQTEVWWPAVVYDPSSSATKAPKAVKRGSVFLKYFGSGCYVWCGESDLKPFLEHFDRMSSQSYSRSFSGAIEKALSVIGQAITAKMTCPCFSKEEGGEEEKPSLDRGEDACEISKLGVAYSPPRFEPGLFVSRIRDMARSGRSNGKLDLTVVKNHLSAFYRSVGHCQLPLHLIKSSADPQDEAKNSASPRKRKKSKCYPFVNAKRKPVKDIEAIGKKASIEVNEHIEEACSSKWLAELRLAARDHSRNSDSLTGFSLGFRKFAFASSAGIACDEQRRTAQVSNRETPLDLPISLSSSTGKMNYPLMVAASQMKVPMALYPSIVAPKVKKKKKKKKRKRDEVESGGVVPDLNGDAFPENKPETPPPPCAGSIVLVFASNDTLPPRDTLITTFSRFGLLRESEIEAVDESTVRIPYERITEARFAFQSLEKSRPFGEALASFRLSVSTPPPVMRRRSYDSKNREPPIAPELMKRNVEAMKSTLEKAGASLSVEMRTKLEKEINLFLDKLSSMH</sequence>
<feature type="compositionally biased region" description="Basic and acidic residues" evidence="1">
    <location>
        <begin position="43"/>
        <end position="66"/>
    </location>
</feature>
<organism evidence="3 4">
    <name type="scientific">Genlisea aurea</name>
    <dbReference type="NCBI Taxonomy" id="192259"/>
    <lineage>
        <taxon>Eukaryota</taxon>
        <taxon>Viridiplantae</taxon>
        <taxon>Streptophyta</taxon>
        <taxon>Embryophyta</taxon>
        <taxon>Tracheophyta</taxon>
        <taxon>Spermatophyta</taxon>
        <taxon>Magnoliopsida</taxon>
        <taxon>eudicotyledons</taxon>
        <taxon>Gunneridae</taxon>
        <taxon>Pentapetalae</taxon>
        <taxon>asterids</taxon>
        <taxon>lamiids</taxon>
        <taxon>Lamiales</taxon>
        <taxon>Lentibulariaceae</taxon>
        <taxon>Genlisea</taxon>
    </lineage>
</organism>
<dbReference type="CDD" id="cd05162">
    <property type="entry name" value="PWWP"/>
    <property type="match status" value="1"/>
</dbReference>
<dbReference type="Gene3D" id="2.30.30.140">
    <property type="match status" value="1"/>
</dbReference>
<feature type="compositionally biased region" description="Basic and acidic residues" evidence="1">
    <location>
        <begin position="110"/>
        <end position="123"/>
    </location>
</feature>
<dbReference type="EMBL" id="AUSU01001903">
    <property type="protein sequence ID" value="EPS69912.1"/>
    <property type="molecule type" value="Genomic_DNA"/>
</dbReference>
<feature type="region of interest" description="Disordered" evidence="1">
    <location>
        <begin position="1"/>
        <end position="89"/>
    </location>
</feature>
<feature type="region of interest" description="Disordered" evidence="1">
    <location>
        <begin position="103"/>
        <end position="127"/>
    </location>
</feature>
<dbReference type="PANTHER" id="PTHR42851">
    <property type="entry name" value="ALDOLASE-RELATED"/>
    <property type="match status" value="1"/>
</dbReference>
<dbReference type="SMART" id="SM00293">
    <property type="entry name" value="PWWP"/>
    <property type="match status" value="1"/>
</dbReference>
<protein>
    <recommendedName>
        <fullName evidence="2">PWWP domain-containing protein</fullName>
    </recommendedName>
</protein>
<feature type="compositionally biased region" description="Polar residues" evidence="1">
    <location>
        <begin position="1"/>
        <end position="12"/>
    </location>
</feature>
<evidence type="ECO:0000313" key="4">
    <source>
        <dbReference type="Proteomes" id="UP000015453"/>
    </source>
</evidence>
<dbReference type="Proteomes" id="UP000015453">
    <property type="component" value="Unassembled WGS sequence"/>
</dbReference>
<comment type="caution">
    <text evidence="3">The sequence shown here is derived from an EMBL/GenBank/DDBJ whole genome shotgun (WGS) entry which is preliminary data.</text>
</comment>
<dbReference type="OrthoDB" id="21615at2759"/>
<feature type="domain" description="PWWP" evidence="2">
    <location>
        <begin position="132"/>
        <end position="193"/>
    </location>
</feature>
<evidence type="ECO:0000256" key="1">
    <source>
        <dbReference type="SAM" id="MobiDB-lite"/>
    </source>
</evidence>
<dbReference type="SUPFAM" id="SSF63748">
    <property type="entry name" value="Tudor/PWWP/MBT"/>
    <property type="match status" value="1"/>
</dbReference>
<proteinExistence type="predicted"/>
<keyword evidence="4" id="KW-1185">Reference proteome</keyword>
<dbReference type="AlphaFoldDB" id="S8EBL5"/>
<accession>S8EBL5</accession>
<evidence type="ECO:0000313" key="3">
    <source>
        <dbReference type="EMBL" id="EPS69912.1"/>
    </source>
</evidence>
<dbReference type="InterPro" id="IPR053063">
    <property type="entry name" value="PWWP_domain_containing_PDP"/>
</dbReference>